<organism evidence="1 2">
    <name type="scientific">Panagrolaimus sp. ES5</name>
    <dbReference type="NCBI Taxonomy" id="591445"/>
    <lineage>
        <taxon>Eukaryota</taxon>
        <taxon>Metazoa</taxon>
        <taxon>Ecdysozoa</taxon>
        <taxon>Nematoda</taxon>
        <taxon>Chromadorea</taxon>
        <taxon>Rhabditida</taxon>
        <taxon>Tylenchina</taxon>
        <taxon>Panagrolaimomorpha</taxon>
        <taxon>Panagrolaimoidea</taxon>
        <taxon>Panagrolaimidae</taxon>
        <taxon>Panagrolaimus</taxon>
    </lineage>
</organism>
<proteinExistence type="predicted"/>
<protein>
    <submittedName>
        <fullName evidence="2">Thiamine pyrophosphate enzyme TPP-binding domain-containing protein</fullName>
    </submittedName>
</protein>
<dbReference type="Proteomes" id="UP000887579">
    <property type="component" value="Unplaced"/>
</dbReference>
<sequence length="173" mass="19418">IIQIDVSAEEFHQNIPTTLPLLGDVGETAQVLRKSLKGWKFDSNSKWMKTLHEKAEKNKETVEKMINDESTPLNYYAAYKALPVVVVVVNNGGIYRGLTPEDFKSVDGDPTLQYPVLSLTPECRYDEMAKAFGGRGVLCRTVDEVRKALPEAYECVEKEQRPTLINLIIANDS</sequence>
<accession>A0AC34GEY2</accession>
<name>A0AC34GEY2_9BILA</name>
<evidence type="ECO:0000313" key="1">
    <source>
        <dbReference type="Proteomes" id="UP000887579"/>
    </source>
</evidence>
<reference evidence="2" key="1">
    <citation type="submission" date="2022-11" db="UniProtKB">
        <authorList>
            <consortium name="WormBaseParasite"/>
        </authorList>
    </citation>
    <scope>IDENTIFICATION</scope>
</reference>
<evidence type="ECO:0000313" key="2">
    <source>
        <dbReference type="WBParaSite" id="ES5_v2.g28159.t1"/>
    </source>
</evidence>
<dbReference type="WBParaSite" id="ES5_v2.g28159.t1">
    <property type="protein sequence ID" value="ES5_v2.g28159.t1"/>
    <property type="gene ID" value="ES5_v2.g28159"/>
</dbReference>